<protein>
    <submittedName>
        <fullName evidence="1">Uncharacterized protein</fullName>
    </submittedName>
</protein>
<dbReference type="Proteomes" id="UP001056120">
    <property type="component" value="Linkage Group LG01"/>
</dbReference>
<accession>A0ACB9KA19</accession>
<gene>
    <name evidence="1" type="ORF">L1987_03192</name>
</gene>
<evidence type="ECO:0000313" key="1">
    <source>
        <dbReference type="EMBL" id="KAI3829078.1"/>
    </source>
</evidence>
<reference evidence="2" key="1">
    <citation type="journal article" date="2022" name="Mol. Ecol. Resour.">
        <title>The genomes of chicory, endive, great burdock and yacon provide insights into Asteraceae palaeo-polyploidization history and plant inulin production.</title>
        <authorList>
            <person name="Fan W."/>
            <person name="Wang S."/>
            <person name="Wang H."/>
            <person name="Wang A."/>
            <person name="Jiang F."/>
            <person name="Liu H."/>
            <person name="Zhao H."/>
            <person name="Xu D."/>
            <person name="Zhang Y."/>
        </authorList>
    </citation>
    <scope>NUCLEOTIDE SEQUENCE [LARGE SCALE GENOMIC DNA]</scope>
    <source>
        <strain evidence="2">cv. Yunnan</strain>
    </source>
</reference>
<sequence>MHDLLNDLATSVAGKFFLRLDNVTANDVRKEAFEKYGYMSFAREEFVAYSKFKPFVNLSFPRGFWPPKLHTLALGGLKKPMVEWSPQNFPNSLVNLTLHCAVKDDVSRCSQLSHLLPSSLISLGIVGSLKLKSLSEEGAVEEAPIGLASLISPASS</sequence>
<proteinExistence type="predicted"/>
<reference evidence="1 2" key="2">
    <citation type="journal article" date="2022" name="Mol. Ecol. Resour.">
        <title>The genomes of chicory, endive, great burdock and yacon provide insights into Asteraceae paleo-polyploidization history and plant inulin production.</title>
        <authorList>
            <person name="Fan W."/>
            <person name="Wang S."/>
            <person name="Wang H."/>
            <person name="Wang A."/>
            <person name="Jiang F."/>
            <person name="Liu H."/>
            <person name="Zhao H."/>
            <person name="Xu D."/>
            <person name="Zhang Y."/>
        </authorList>
    </citation>
    <scope>NUCLEOTIDE SEQUENCE [LARGE SCALE GENOMIC DNA]</scope>
    <source>
        <strain evidence="2">cv. Yunnan</strain>
        <tissue evidence="1">Leaves</tissue>
    </source>
</reference>
<dbReference type="EMBL" id="CM042018">
    <property type="protein sequence ID" value="KAI3829078.1"/>
    <property type="molecule type" value="Genomic_DNA"/>
</dbReference>
<keyword evidence="2" id="KW-1185">Reference proteome</keyword>
<organism evidence="1 2">
    <name type="scientific">Smallanthus sonchifolius</name>
    <dbReference type="NCBI Taxonomy" id="185202"/>
    <lineage>
        <taxon>Eukaryota</taxon>
        <taxon>Viridiplantae</taxon>
        <taxon>Streptophyta</taxon>
        <taxon>Embryophyta</taxon>
        <taxon>Tracheophyta</taxon>
        <taxon>Spermatophyta</taxon>
        <taxon>Magnoliopsida</taxon>
        <taxon>eudicotyledons</taxon>
        <taxon>Gunneridae</taxon>
        <taxon>Pentapetalae</taxon>
        <taxon>asterids</taxon>
        <taxon>campanulids</taxon>
        <taxon>Asterales</taxon>
        <taxon>Asteraceae</taxon>
        <taxon>Asteroideae</taxon>
        <taxon>Heliantheae alliance</taxon>
        <taxon>Millerieae</taxon>
        <taxon>Smallanthus</taxon>
    </lineage>
</organism>
<evidence type="ECO:0000313" key="2">
    <source>
        <dbReference type="Proteomes" id="UP001056120"/>
    </source>
</evidence>
<comment type="caution">
    <text evidence="1">The sequence shown here is derived from an EMBL/GenBank/DDBJ whole genome shotgun (WGS) entry which is preliminary data.</text>
</comment>
<name>A0ACB9KA19_9ASTR</name>